<dbReference type="InterPro" id="IPR040190">
    <property type="entry name" value="MURQ/GCKR"/>
</dbReference>
<dbReference type="Gene3D" id="1.10.8.1080">
    <property type="match status" value="1"/>
</dbReference>
<dbReference type="InterPro" id="IPR046348">
    <property type="entry name" value="SIS_dom_sf"/>
</dbReference>
<dbReference type="PANTHER" id="PTHR10088:SF4">
    <property type="entry name" value="GLUCOKINASE REGULATORY PROTEIN"/>
    <property type="match status" value="1"/>
</dbReference>
<evidence type="ECO:0000313" key="5">
    <source>
        <dbReference type="EMBL" id="BBH52307.1"/>
    </source>
</evidence>
<dbReference type="Gene3D" id="3.40.50.10490">
    <property type="entry name" value="Glucose-6-phosphate isomerase like protein, domain 1"/>
    <property type="match status" value="1"/>
</dbReference>
<dbReference type="EMBL" id="AP019368">
    <property type="protein sequence ID" value="BBH52307.1"/>
    <property type="molecule type" value="Genomic_DNA"/>
</dbReference>
<dbReference type="NCBIfam" id="NF003915">
    <property type="entry name" value="PRK05441.1"/>
    <property type="match status" value="1"/>
</dbReference>
<dbReference type="KEGG" id="sbf:JCM31447_07480"/>
<dbReference type="GO" id="GO:0016835">
    <property type="term" value="F:carbon-oxygen lyase activity"/>
    <property type="evidence" value="ECO:0007669"/>
    <property type="project" value="InterPro"/>
</dbReference>
<evidence type="ECO:0000256" key="2">
    <source>
        <dbReference type="ARBA" id="ARBA00023277"/>
    </source>
</evidence>
<dbReference type="GO" id="GO:0009254">
    <property type="term" value="P:peptidoglycan turnover"/>
    <property type="evidence" value="ECO:0007669"/>
    <property type="project" value="TreeGrafter"/>
</dbReference>
<dbReference type="CDD" id="cd05007">
    <property type="entry name" value="SIS_Etherase"/>
    <property type="match status" value="1"/>
</dbReference>
<dbReference type="GO" id="GO:0016803">
    <property type="term" value="F:ether hydrolase activity"/>
    <property type="evidence" value="ECO:0007669"/>
    <property type="project" value="TreeGrafter"/>
</dbReference>
<dbReference type="GO" id="GO:0046348">
    <property type="term" value="P:amino sugar catabolic process"/>
    <property type="evidence" value="ECO:0007669"/>
    <property type="project" value="InterPro"/>
</dbReference>
<reference evidence="5 6" key="1">
    <citation type="submission" date="2018-12" db="EMBL/GenBank/DDBJ databases">
        <title>Rubrispira sanarue gen. nov., sp., nov., a member of the order Silvanigrellales, isolated from a brackish lake in Hamamatsu Japan.</title>
        <authorList>
            <person name="Maejima Y."/>
            <person name="Iino T."/>
            <person name="Muraguchi Y."/>
            <person name="Fukuda K."/>
            <person name="Nojiri H."/>
            <person name="Ohkuma M."/>
            <person name="Moriuchi R."/>
            <person name="Dohra H."/>
            <person name="Kimbara K."/>
            <person name="Shintani M."/>
        </authorList>
    </citation>
    <scope>NUCLEOTIDE SEQUENCE [LARGE SCALE GENOMIC DNA]</scope>
    <source>
        <strain evidence="5 6">RF1110005</strain>
    </source>
</reference>
<dbReference type="SUPFAM" id="SSF53697">
    <property type="entry name" value="SIS domain"/>
    <property type="match status" value="1"/>
</dbReference>
<feature type="domain" description="SIS" evidence="4">
    <location>
        <begin position="50"/>
        <end position="213"/>
    </location>
</feature>
<dbReference type="InterPro" id="IPR005488">
    <property type="entry name" value="Etherase_MurQ"/>
</dbReference>
<dbReference type="OrthoDB" id="9813395at2"/>
<keyword evidence="3" id="KW-0175">Coiled coil</keyword>
<dbReference type="Pfam" id="PF22645">
    <property type="entry name" value="GKRP_SIS_N"/>
    <property type="match status" value="1"/>
</dbReference>
<name>A0A4V0P281_FLUSA</name>
<evidence type="ECO:0000313" key="6">
    <source>
        <dbReference type="Proteomes" id="UP000291236"/>
    </source>
</evidence>
<gene>
    <name evidence="5" type="ORF">JCM31447_07480</name>
</gene>
<dbReference type="PANTHER" id="PTHR10088">
    <property type="entry name" value="GLUCOKINASE REGULATORY PROTEIN"/>
    <property type="match status" value="1"/>
</dbReference>
<keyword evidence="1" id="KW-0456">Lyase</keyword>
<dbReference type="GO" id="GO:0097367">
    <property type="term" value="F:carbohydrate derivative binding"/>
    <property type="evidence" value="ECO:0007669"/>
    <property type="project" value="InterPro"/>
</dbReference>
<dbReference type="PROSITE" id="PS01272">
    <property type="entry name" value="GCKR"/>
    <property type="match status" value="1"/>
</dbReference>
<organism evidence="5 6">
    <name type="scientific">Fluviispira sanaruensis</name>
    <dbReference type="NCBI Taxonomy" id="2493639"/>
    <lineage>
        <taxon>Bacteria</taxon>
        <taxon>Pseudomonadati</taxon>
        <taxon>Bdellovibrionota</taxon>
        <taxon>Oligoflexia</taxon>
        <taxon>Silvanigrellales</taxon>
        <taxon>Silvanigrellaceae</taxon>
        <taxon>Fluviispira</taxon>
    </lineage>
</organism>
<dbReference type="RefSeq" id="WP_130606682.1">
    <property type="nucleotide sequence ID" value="NZ_AP019368.1"/>
</dbReference>
<proteinExistence type="predicted"/>
<keyword evidence="6" id="KW-1185">Reference proteome</keyword>
<evidence type="ECO:0000256" key="1">
    <source>
        <dbReference type="ARBA" id="ARBA00023239"/>
    </source>
</evidence>
<dbReference type="PROSITE" id="PS51464">
    <property type="entry name" value="SIS"/>
    <property type="match status" value="1"/>
</dbReference>
<dbReference type="NCBIfam" id="NF009222">
    <property type="entry name" value="PRK12570.1"/>
    <property type="match status" value="1"/>
</dbReference>
<dbReference type="InterPro" id="IPR001347">
    <property type="entry name" value="SIS_dom"/>
</dbReference>
<evidence type="ECO:0000256" key="3">
    <source>
        <dbReference type="SAM" id="Coils"/>
    </source>
</evidence>
<feature type="coiled-coil region" evidence="3">
    <location>
        <begin position="98"/>
        <end position="125"/>
    </location>
</feature>
<evidence type="ECO:0000259" key="4">
    <source>
        <dbReference type="PROSITE" id="PS51464"/>
    </source>
</evidence>
<dbReference type="Proteomes" id="UP000291236">
    <property type="component" value="Chromosome"/>
</dbReference>
<sequence length="291" mass="32136">MNTEKKSDRYNKIDLWETKDILQCILESQLNAVSIIENVLSDLEVAITKALPLIKGGGRIIFAGAGSSGRIAAQECSELFPTFSWPKEKTIFLIAGGHKALTEALEDAEDDIDNGEKETKKLKLNRKDIVICLSASGRTPYTLGVLRQANLAGSFTIGIASTAHSPLLKEAQIKLFVDTGPEIIAGSTRMKAGTAQKILLNMFTSTLMIHLNRVYDSYMVDLVTTNEKLTNRSIHIVSDICKVDYETAHTALLKCKGNAKLACVYIKKKDLKQAEKLLKEYEGNLRKCLED</sequence>
<accession>A0A4V0P281</accession>
<protein>
    <submittedName>
        <fullName evidence="5">N-acetylmuramic acid 6-phosphate etherase</fullName>
    </submittedName>
</protein>
<dbReference type="InterPro" id="IPR005486">
    <property type="entry name" value="Glucokinase_regulatory_CS"/>
</dbReference>
<dbReference type="AlphaFoldDB" id="A0A4V0P281"/>
<keyword evidence="2" id="KW-0119">Carbohydrate metabolism</keyword>